<dbReference type="EMBL" id="JBJJXI010000122">
    <property type="protein sequence ID" value="KAL3389813.1"/>
    <property type="molecule type" value="Genomic_DNA"/>
</dbReference>
<reference evidence="2 3" key="1">
    <citation type="journal article" date="2024" name="bioRxiv">
        <title>A reference genome for Trichogramma kaykai: A tiny desert-dwelling parasitoid wasp with competing sex-ratio distorters.</title>
        <authorList>
            <person name="Culotta J."/>
            <person name="Lindsey A.R."/>
        </authorList>
    </citation>
    <scope>NUCLEOTIDE SEQUENCE [LARGE SCALE GENOMIC DNA]</scope>
    <source>
        <strain evidence="2 3">KSX58</strain>
    </source>
</reference>
<dbReference type="Proteomes" id="UP001627154">
    <property type="component" value="Unassembled WGS sequence"/>
</dbReference>
<proteinExistence type="predicted"/>
<feature type="compositionally biased region" description="Basic and acidic residues" evidence="1">
    <location>
        <begin position="403"/>
        <end position="418"/>
    </location>
</feature>
<feature type="region of interest" description="Disordered" evidence="1">
    <location>
        <begin position="365"/>
        <end position="418"/>
    </location>
</feature>
<evidence type="ECO:0000313" key="3">
    <source>
        <dbReference type="Proteomes" id="UP001627154"/>
    </source>
</evidence>
<organism evidence="2 3">
    <name type="scientific">Trichogramma kaykai</name>
    <dbReference type="NCBI Taxonomy" id="54128"/>
    <lineage>
        <taxon>Eukaryota</taxon>
        <taxon>Metazoa</taxon>
        <taxon>Ecdysozoa</taxon>
        <taxon>Arthropoda</taxon>
        <taxon>Hexapoda</taxon>
        <taxon>Insecta</taxon>
        <taxon>Pterygota</taxon>
        <taxon>Neoptera</taxon>
        <taxon>Endopterygota</taxon>
        <taxon>Hymenoptera</taxon>
        <taxon>Apocrita</taxon>
        <taxon>Proctotrupomorpha</taxon>
        <taxon>Chalcidoidea</taxon>
        <taxon>Trichogrammatidae</taxon>
        <taxon>Trichogramma</taxon>
    </lineage>
</organism>
<comment type="caution">
    <text evidence="2">The sequence shown here is derived from an EMBL/GenBank/DDBJ whole genome shotgun (WGS) entry which is preliminary data.</text>
</comment>
<feature type="region of interest" description="Disordered" evidence="1">
    <location>
        <begin position="162"/>
        <end position="181"/>
    </location>
</feature>
<evidence type="ECO:0008006" key="4">
    <source>
        <dbReference type="Google" id="ProtNLM"/>
    </source>
</evidence>
<protein>
    <recommendedName>
        <fullName evidence="4">BEN domain-containing protein</fullName>
    </recommendedName>
</protein>
<keyword evidence="3" id="KW-1185">Reference proteome</keyword>
<sequence length="591" mass="67965">MSVTAAKVRFVQDKEIHCLPIEDIIEFRKEKPSNKRDFNKNALYQAKWTDEKNPAGVVLPIQIGALACGEEEEKILSTKRVVFPAVNLSDLELYSDNQTDSTSTHEKTMKNEVHDQKKKKMLRNKNIKKAYNKTNVAHLRTYEKNLSHFDQRKIIVDNNLDDSRSASVKGGKSSNDNTQSQTISNVTKVCATKKRLQFPQDDDSTMCKRTKFTPQKGAADLPKNLQNYSDHDDEVDNRQQSTQKDADLVLEGKNKINHGATTSTGTYSSNRINFVNYSDTEDDDYHLSPARDADLVLKGKNKINHDATTSTGTYSSNRINFVNFSDSEDDDYHLSPVRVVNVNNISENNNLPSIRVAGNNVAGNNETGNNLPVINESNEVDENNEDLETHEDLENNEVMEGNEELRDDVPPAQNREDQINLPEPLRVGGYVLYRLRPLRKIDENDLTTTNAIRTPEGGDDVIPQDWPKYYQFDDKIYLGAGKAVNLEFWYLLNRQTPWEFLRELSQLLWSRRILVNRCIKLSKTSIWLENRSPRKQLTPSKYRVLKDLFNDYLDDSDDTRYRKRLFFKAMNRHIGYKIKDLRNAMYTLIPV</sequence>
<feature type="region of interest" description="Disordered" evidence="1">
    <location>
        <begin position="201"/>
        <end position="241"/>
    </location>
</feature>
<dbReference type="AlphaFoldDB" id="A0ABD2WA41"/>
<evidence type="ECO:0000313" key="2">
    <source>
        <dbReference type="EMBL" id="KAL3389813.1"/>
    </source>
</evidence>
<name>A0ABD2WA41_9HYME</name>
<accession>A0ABD2WA41</accession>
<feature type="compositionally biased region" description="Acidic residues" evidence="1">
    <location>
        <begin position="378"/>
        <end position="402"/>
    </location>
</feature>
<feature type="compositionally biased region" description="Polar residues" evidence="1">
    <location>
        <begin position="172"/>
        <end position="181"/>
    </location>
</feature>
<evidence type="ECO:0000256" key="1">
    <source>
        <dbReference type="SAM" id="MobiDB-lite"/>
    </source>
</evidence>
<gene>
    <name evidence="2" type="ORF">TKK_015176</name>
</gene>
<feature type="region of interest" description="Disordered" evidence="1">
    <location>
        <begin position="97"/>
        <end position="119"/>
    </location>
</feature>
<feature type="compositionally biased region" description="Basic and acidic residues" evidence="1">
    <location>
        <begin position="103"/>
        <end position="115"/>
    </location>
</feature>